<reference evidence="9 10" key="1">
    <citation type="journal article" date="2016" name="Nat. Commun.">
        <title>Thousands of microbial genomes shed light on interconnected biogeochemical processes in an aquifer system.</title>
        <authorList>
            <person name="Anantharaman K."/>
            <person name="Brown C.T."/>
            <person name="Hug L.A."/>
            <person name="Sharon I."/>
            <person name="Castelle C.J."/>
            <person name="Probst A.J."/>
            <person name="Thomas B.C."/>
            <person name="Singh A."/>
            <person name="Wilkins M.J."/>
            <person name="Karaoz U."/>
            <person name="Brodie E.L."/>
            <person name="Williams K.H."/>
            <person name="Hubbard S.S."/>
            <person name="Banfield J.F."/>
        </authorList>
    </citation>
    <scope>NUCLEOTIDE SEQUENCE [LARGE SCALE GENOMIC DNA]</scope>
</reference>
<dbReference type="NCBIfam" id="TIGR01145">
    <property type="entry name" value="ATP_synt_delta"/>
    <property type="match status" value="1"/>
</dbReference>
<dbReference type="GO" id="GO:0005886">
    <property type="term" value="C:plasma membrane"/>
    <property type="evidence" value="ECO:0007669"/>
    <property type="project" value="UniProtKB-SubCell"/>
</dbReference>
<comment type="similarity">
    <text evidence="8">Belongs to the ATPase delta chain family.</text>
</comment>
<dbReference type="GO" id="GO:0045259">
    <property type="term" value="C:proton-transporting ATP synthase complex"/>
    <property type="evidence" value="ECO:0007669"/>
    <property type="project" value="UniProtKB-KW"/>
</dbReference>
<dbReference type="InterPro" id="IPR000711">
    <property type="entry name" value="ATPase_OSCP/dsu"/>
</dbReference>
<dbReference type="AlphaFoldDB" id="A0A1F6GPZ0"/>
<dbReference type="Pfam" id="PF00213">
    <property type="entry name" value="OSCP"/>
    <property type="match status" value="1"/>
</dbReference>
<evidence type="ECO:0000313" key="10">
    <source>
        <dbReference type="Proteomes" id="UP000177583"/>
    </source>
</evidence>
<keyword evidence="7 8" id="KW-0066">ATP synthesis</keyword>
<keyword evidence="3 8" id="KW-0375">Hydrogen ion transport</keyword>
<dbReference type="Proteomes" id="UP000177583">
    <property type="component" value="Unassembled WGS sequence"/>
</dbReference>
<keyword evidence="8" id="KW-1003">Cell membrane</keyword>
<evidence type="ECO:0000256" key="7">
    <source>
        <dbReference type="ARBA" id="ARBA00023310"/>
    </source>
</evidence>
<dbReference type="EMBL" id="MFNF01000048">
    <property type="protein sequence ID" value="OGH00190.1"/>
    <property type="molecule type" value="Genomic_DNA"/>
</dbReference>
<keyword evidence="6 8" id="KW-0139">CF(1)</keyword>
<evidence type="ECO:0000256" key="2">
    <source>
        <dbReference type="ARBA" id="ARBA00022448"/>
    </source>
</evidence>
<dbReference type="InterPro" id="IPR026015">
    <property type="entry name" value="ATP_synth_OSCP/delta_N_sf"/>
</dbReference>
<keyword evidence="4 8" id="KW-0406">Ion transport</keyword>
<protein>
    <recommendedName>
        <fullName evidence="8">ATP synthase subunit delta</fullName>
    </recommendedName>
    <alternativeName>
        <fullName evidence="8">ATP synthase F(1) sector subunit delta</fullName>
    </alternativeName>
    <alternativeName>
        <fullName evidence="8">F-type ATPase subunit delta</fullName>
        <shortName evidence="8">F-ATPase subunit delta</shortName>
    </alternativeName>
</protein>
<sequence>MEGVIAKRYAKALLGLVHQPAEIAQTAKELLDLSQGYQGNSAFQRFVLEPKVGLKQKGEKVGNIAKEIGAGALVQRFARFLVAKKRFVLLPQVATAFDGLALEKLGQARAQVVVASEMKDAEVKALTRQLSEYTKKEVTLQVEIDPSILGGAVTQIGSLVLDGSVKNRLNLIRETISRGI</sequence>
<evidence type="ECO:0000256" key="1">
    <source>
        <dbReference type="ARBA" id="ARBA00004370"/>
    </source>
</evidence>
<accession>A0A1F6GPZ0</accession>
<evidence type="ECO:0000256" key="3">
    <source>
        <dbReference type="ARBA" id="ARBA00022781"/>
    </source>
</evidence>
<dbReference type="PANTHER" id="PTHR11910">
    <property type="entry name" value="ATP SYNTHASE DELTA CHAIN"/>
    <property type="match status" value="1"/>
</dbReference>
<comment type="function">
    <text evidence="8">F(1)F(0) ATP synthase produces ATP from ADP in the presence of a proton or sodium gradient. F-type ATPases consist of two structural domains, F(1) containing the extramembraneous catalytic core and F(0) containing the membrane proton channel, linked together by a central stalk and a peripheral stalk. During catalysis, ATP synthesis in the catalytic domain of F(1) is coupled via a rotary mechanism of the central stalk subunits to proton translocation.</text>
</comment>
<proteinExistence type="inferred from homology"/>
<name>A0A1F6GPZ0_9PROT</name>
<comment type="caution">
    <text evidence="9">The sequence shown here is derived from an EMBL/GenBank/DDBJ whole genome shotgun (WGS) entry which is preliminary data.</text>
</comment>
<evidence type="ECO:0000256" key="4">
    <source>
        <dbReference type="ARBA" id="ARBA00023065"/>
    </source>
</evidence>
<evidence type="ECO:0000256" key="6">
    <source>
        <dbReference type="ARBA" id="ARBA00023196"/>
    </source>
</evidence>
<dbReference type="HAMAP" id="MF_01416">
    <property type="entry name" value="ATP_synth_delta_bact"/>
    <property type="match status" value="1"/>
</dbReference>
<comment type="subcellular location">
    <subcellularLocation>
        <location evidence="8">Cell membrane</location>
        <topology evidence="8">Peripheral membrane protein</topology>
    </subcellularLocation>
    <subcellularLocation>
        <location evidence="1">Membrane</location>
    </subcellularLocation>
</comment>
<evidence type="ECO:0000256" key="8">
    <source>
        <dbReference type="HAMAP-Rule" id="MF_01416"/>
    </source>
</evidence>
<keyword evidence="2 8" id="KW-0813">Transport</keyword>
<dbReference type="PRINTS" id="PR00125">
    <property type="entry name" value="ATPASEDELTA"/>
</dbReference>
<keyword evidence="5 8" id="KW-0472">Membrane</keyword>
<organism evidence="9 10">
    <name type="scientific">Candidatus Lambdaproteobacteria bacterium RIFOXYD2_FULL_56_26</name>
    <dbReference type="NCBI Taxonomy" id="1817773"/>
    <lineage>
        <taxon>Bacteria</taxon>
        <taxon>Pseudomonadati</taxon>
        <taxon>Pseudomonadota</taxon>
        <taxon>Candidatus Lambdaproteobacteria</taxon>
    </lineage>
</organism>
<dbReference type="SUPFAM" id="SSF47928">
    <property type="entry name" value="N-terminal domain of the delta subunit of the F1F0-ATP synthase"/>
    <property type="match status" value="1"/>
</dbReference>
<gene>
    <name evidence="8" type="primary">atpH</name>
    <name evidence="9" type="ORF">A2557_05515</name>
</gene>
<dbReference type="GO" id="GO:0046933">
    <property type="term" value="F:proton-transporting ATP synthase activity, rotational mechanism"/>
    <property type="evidence" value="ECO:0007669"/>
    <property type="project" value="UniProtKB-UniRule"/>
</dbReference>
<evidence type="ECO:0000313" key="9">
    <source>
        <dbReference type="EMBL" id="OGH00190.1"/>
    </source>
</evidence>
<comment type="function">
    <text evidence="8">This protein is part of the stalk that links CF(0) to CF(1). It either transmits conformational changes from CF(0) to CF(1) or is implicated in proton conduction.</text>
</comment>
<dbReference type="Gene3D" id="1.10.520.20">
    <property type="entry name" value="N-terminal domain of the delta subunit of the F1F0-ATP synthase"/>
    <property type="match status" value="1"/>
</dbReference>
<evidence type="ECO:0000256" key="5">
    <source>
        <dbReference type="ARBA" id="ARBA00023136"/>
    </source>
</evidence>